<evidence type="ECO:0000256" key="9">
    <source>
        <dbReference type="PIRNR" id="PIRNR016636"/>
    </source>
</evidence>
<feature type="transmembrane region" description="Helical" evidence="10">
    <location>
        <begin position="87"/>
        <end position="107"/>
    </location>
</feature>
<evidence type="ECO:0000256" key="10">
    <source>
        <dbReference type="SAM" id="Phobius"/>
    </source>
</evidence>
<dbReference type="RefSeq" id="WP_100706936.1">
    <property type="nucleotide sequence ID" value="NZ_NPDL01000011.1"/>
</dbReference>
<dbReference type="InterPro" id="IPR051085">
    <property type="entry name" value="MB_O-acyltransferase"/>
</dbReference>
<evidence type="ECO:0000313" key="12">
    <source>
        <dbReference type="Proteomes" id="UP000232196"/>
    </source>
</evidence>
<keyword evidence="6 10" id="KW-1133">Transmembrane helix</keyword>
<dbReference type="EMBL" id="NPDN01000005">
    <property type="protein sequence ID" value="PJZ25571.1"/>
    <property type="molecule type" value="Genomic_DNA"/>
</dbReference>
<dbReference type="InterPro" id="IPR028362">
    <property type="entry name" value="AlgI"/>
</dbReference>
<gene>
    <name evidence="11" type="ORF">CH357_11730</name>
</gene>
<accession>A0A2M9XCY3</accession>
<evidence type="ECO:0000256" key="5">
    <source>
        <dbReference type="ARBA" id="ARBA00022692"/>
    </source>
</evidence>
<evidence type="ECO:0008006" key="13">
    <source>
        <dbReference type="Google" id="ProtNLM"/>
    </source>
</evidence>
<feature type="transmembrane region" description="Helical" evidence="10">
    <location>
        <begin position="35"/>
        <end position="52"/>
    </location>
</feature>
<feature type="transmembrane region" description="Helical" evidence="10">
    <location>
        <begin position="454"/>
        <end position="473"/>
    </location>
</feature>
<keyword evidence="12" id="KW-1185">Reference proteome</keyword>
<dbReference type="InterPro" id="IPR024194">
    <property type="entry name" value="Ac/AlaTfrase_AlgI/DltB"/>
</dbReference>
<dbReference type="InterPro" id="IPR004299">
    <property type="entry name" value="MBOAT_fam"/>
</dbReference>
<evidence type="ECO:0000256" key="8">
    <source>
        <dbReference type="ARBA" id="ARBA00023315"/>
    </source>
</evidence>
<evidence type="ECO:0000256" key="6">
    <source>
        <dbReference type="ARBA" id="ARBA00022989"/>
    </source>
</evidence>
<dbReference type="PIRSF" id="PIRSF016636">
    <property type="entry name" value="AlgI_DltB"/>
    <property type="match status" value="1"/>
</dbReference>
<dbReference type="AlphaFoldDB" id="A0A2M9XCY3"/>
<evidence type="ECO:0000256" key="4">
    <source>
        <dbReference type="ARBA" id="ARBA00022679"/>
    </source>
</evidence>
<feature type="transmembrane region" description="Helical" evidence="10">
    <location>
        <begin position="323"/>
        <end position="346"/>
    </location>
</feature>
<proteinExistence type="inferred from homology"/>
<comment type="subcellular location">
    <subcellularLocation>
        <location evidence="1">Cell membrane</location>
        <topology evidence="1">Multi-pass membrane protein</topology>
    </subcellularLocation>
</comment>
<evidence type="ECO:0000256" key="2">
    <source>
        <dbReference type="ARBA" id="ARBA00010323"/>
    </source>
</evidence>
<feature type="transmembrane region" description="Helical" evidence="10">
    <location>
        <begin position="58"/>
        <end position="75"/>
    </location>
</feature>
<dbReference type="Pfam" id="PF03062">
    <property type="entry name" value="MBOAT"/>
    <property type="match status" value="1"/>
</dbReference>
<dbReference type="PANTHER" id="PTHR13285">
    <property type="entry name" value="ACYLTRANSFERASE"/>
    <property type="match status" value="1"/>
</dbReference>
<comment type="similarity">
    <text evidence="2 9">Belongs to the membrane-bound acyltransferase family.</text>
</comment>
<dbReference type="GO" id="GO:0042121">
    <property type="term" value="P:alginic acid biosynthetic process"/>
    <property type="evidence" value="ECO:0007669"/>
    <property type="project" value="InterPro"/>
</dbReference>
<keyword evidence="8 9" id="KW-0012">Acyltransferase</keyword>
<reference evidence="11 12" key="1">
    <citation type="submission" date="2017-07" db="EMBL/GenBank/DDBJ databases">
        <title>Leptospira spp. isolated from tropical soils.</title>
        <authorList>
            <person name="Thibeaux R."/>
            <person name="Iraola G."/>
            <person name="Ferres I."/>
            <person name="Bierque E."/>
            <person name="Girault D."/>
            <person name="Soupe-Gilbert M.-E."/>
            <person name="Picardeau M."/>
            <person name="Goarant C."/>
        </authorList>
    </citation>
    <scope>NUCLEOTIDE SEQUENCE [LARGE SCALE GENOMIC DNA]</scope>
    <source>
        <strain evidence="11 12">MCA1-C-A1</strain>
    </source>
</reference>
<evidence type="ECO:0000313" key="11">
    <source>
        <dbReference type="EMBL" id="PJZ25571.1"/>
    </source>
</evidence>
<keyword evidence="4 9" id="KW-0808">Transferase</keyword>
<name>A0A2M9XCY3_9LEPT</name>
<dbReference type="OrthoDB" id="9805788at2"/>
<evidence type="ECO:0000256" key="7">
    <source>
        <dbReference type="ARBA" id="ARBA00023136"/>
    </source>
</evidence>
<feature type="transmembrane region" description="Helical" evidence="10">
    <location>
        <begin position="423"/>
        <end position="442"/>
    </location>
</feature>
<sequence length="486" mass="56656">MIFPTLEFFLFFSLVFVTHWYILPALIPEPKLRKSLIHIFLLIVSYIFYMSWNWKFGGLILLSTVIDFFLADLIFESKDQVLRKRLIVISLVLNLVFILGFFKYYGFLTENLNALLHYFGFPSLFPILKIVLPVGISFYTFQSLSYTIDVYRGVIPSEKNFIRFALFVSFFPQLVAGPIVTAKSFLPQLQTEKKIEDIPFRKAIRYFLMGYFKKVVLSDNISPIADLIFKNPDVYSTEALWLGAFLFWVQVYCDFSGYTDMAYSAALLLGYQLPENFRMPYISQSVTEHWRRWHITLSSWLRDYVYISLGGNRAGVFRHRFNVWFTMFVAGIWHGANWTFLIWGSIQGGFLLIESVLKEWKAKWFPNLTISNSWDKALTPVRVLYASSVAVTFGVIFRSANIESALKMIHGMYVYQSGELRPYMLKQGIPAILCVIVGHYLGWLIYEKGKEFKIPVWLEFSLYPLIAFCFAILSPDGEIPFIYFDF</sequence>
<comment type="caution">
    <text evidence="11">The sequence shown here is derived from an EMBL/GenBank/DDBJ whole genome shotgun (WGS) entry which is preliminary data.</text>
</comment>
<keyword evidence="5 10" id="KW-0812">Transmembrane</keyword>
<evidence type="ECO:0000256" key="3">
    <source>
        <dbReference type="ARBA" id="ARBA00022475"/>
    </source>
</evidence>
<dbReference type="Proteomes" id="UP000232196">
    <property type="component" value="Unassembled WGS sequence"/>
</dbReference>
<feature type="transmembrane region" description="Helical" evidence="10">
    <location>
        <begin position="6"/>
        <end position="23"/>
    </location>
</feature>
<dbReference type="GO" id="GO:0005886">
    <property type="term" value="C:plasma membrane"/>
    <property type="evidence" value="ECO:0007669"/>
    <property type="project" value="UniProtKB-SubCell"/>
</dbReference>
<protein>
    <recommendedName>
        <fullName evidence="13">Acyltransferase</fullName>
    </recommendedName>
</protein>
<organism evidence="11 12">
    <name type="scientific">Leptospira hartskeerlii</name>
    <dbReference type="NCBI Taxonomy" id="2023177"/>
    <lineage>
        <taxon>Bacteria</taxon>
        <taxon>Pseudomonadati</taxon>
        <taxon>Spirochaetota</taxon>
        <taxon>Spirochaetia</taxon>
        <taxon>Leptospirales</taxon>
        <taxon>Leptospiraceae</taxon>
        <taxon>Leptospira</taxon>
    </lineage>
</organism>
<keyword evidence="7 9" id="KW-0472">Membrane</keyword>
<evidence type="ECO:0000256" key="1">
    <source>
        <dbReference type="ARBA" id="ARBA00004651"/>
    </source>
</evidence>
<feature type="transmembrane region" description="Helical" evidence="10">
    <location>
        <begin position="119"/>
        <end position="141"/>
    </location>
</feature>
<keyword evidence="3 9" id="KW-1003">Cell membrane</keyword>
<dbReference type="GO" id="GO:0016746">
    <property type="term" value="F:acyltransferase activity"/>
    <property type="evidence" value="ECO:0007669"/>
    <property type="project" value="UniProtKB-KW"/>
</dbReference>
<dbReference type="PIRSF" id="PIRSF500217">
    <property type="entry name" value="AlgI"/>
    <property type="match status" value="1"/>
</dbReference>
<dbReference type="PANTHER" id="PTHR13285:SF23">
    <property type="entry name" value="TEICHOIC ACID D-ALANYLTRANSFERASE"/>
    <property type="match status" value="1"/>
</dbReference>
<feature type="transmembrane region" description="Helical" evidence="10">
    <location>
        <begin position="383"/>
        <end position="402"/>
    </location>
</feature>